<reference evidence="1 2" key="1">
    <citation type="submission" date="2019-01" db="EMBL/GenBank/DDBJ databases">
        <authorList>
            <person name="Brito A."/>
        </authorList>
    </citation>
    <scope>NUCLEOTIDE SEQUENCE [LARGE SCALE GENOMIC DNA]</scope>
    <source>
        <strain evidence="1">1</strain>
    </source>
</reference>
<keyword evidence="2" id="KW-1185">Reference proteome</keyword>
<dbReference type="EMBL" id="CAACVJ010000368">
    <property type="protein sequence ID" value="VEP16290.1"/>
    <property type="molecule type" value="Genomic_DNA"/>
</dbReference>
<protein>
    <submittedName>
        <fullName evidence="1">Uncharacterized protein</fullName>
    </submittedName>
</protein>
<evidence type="ECO:0000313" key="1">
    <source>
        <dbReference type="EMBL" id="VEP16290.1"/>
    </source>
</evidence>
<proteinExistence type="predicted"/>
<dbReference type="Proteomes" id="UP000320055">
    <property type="component" value="Unassembled WGS sequence"/>
</dbReference>
<gene>
    <name evidence="1" type="ORF">H1P_430018</name>
</gene>
<dbReference type="AlphaFoldDB" id="A0A563VY00"/>
<accession>A0A563VY00</accession>
<evidence type="ECO:0000313" key="2">
    <source>
        <dbReference type="Proteomes" id="UP000320055"/>
    </source>
</evidence>
<organism evidence="1 2">
    <name type="scientific">Hyella patelloides LEGE 07179</name>
    <dbReference type="NCBI Taxonomy" id="945734"/>
    <lineage>
        <taxon>Bacteria</taxon>
        <taxon>Bacillati</taxon>
        <taxon>Cyanobacteriota</taxon>
        <taxon>Cyanophyceae</taxon>
        <taxon>Pleurocapsales</taxon>
        <taxon>Hyellaceae</taxon>
        <taxon>Hyella</taxon>
    </lineage>
</organism>
<sequence>MSKTHLGNALKDSLRIAHQDICVHLWTIFNIPFKLDKLVNQITMINAQRDLIQDIYHKWLTIALETKPINRDRATEVINQTYQLINKKAPQIIFCNDIIDLIFQIWFFNDSETYMIKGVSKSIQNKLSLGTPQLEKEISQNISNALSKLWNIIEPIDSKLYNLLRKECISSLREETKLSQAIENNWISSFSLIYECLYRDFQISVLNLPYDPWIWEIYQSLAQECFCFCPFKKVCFILERFSTNIFSELDKHSSDFQLQFDND</sequence>
<name>A0A563VY00_9CYAN</name>